<sequence length="225" mass="25097">MSTHRNDLYPDVTAAGGLMAAMKEAVKPGEGEIWPAPSTTDGIIVETARGLVSVVPAAERRLFRVRVHVPGFTWDVPGFTWEVGSTDDLGSLVEVVAAWREGVPFDEMAARYTFLELDEFTRAIERGEPTSSQWADLLSSDFHRRQRNLLRRLHADEVLRNMFPTISHGAVRLRVDLFDGTSRQVLVHEPDEERYEVIRPGVPGASWAEVSAGDLIAYLRAALEE</sequence>
<protein>
    <submittedName>
        <fullName evidence="1">Uncharacterized protein</fullName>
    </submittedName>
</protein>
<accession>A0ABQ2ZWC4</accession>
<keyword evidence="2" id="KW-1185">Reference proteome</keyword>
<dbReference type="Proteomes" id="UP000653308">
    <property type="component" value="Unassembled WGS sequence"/>
</dbReference>
<dbReference type="RefSeq" id="WP_190198716.1">
    <property type="nucleotide sequence ID" value="NZ_BMWE01000009.1"/>
</dbReference>
<organism evidence="1 2">
    <name type="scientific">Streptomyces djakartensis</name>
    <dbReference type="NCBI Taxonomy" id="68193"/>
    <lineage>
        <taxon>Bacteria</taxon>
        <taxon>Bacillati</taxon>
        <taxon>Actinomycetota</taxon>
        <taxon>Actinomycetes</taxon>
        <taxon>Kitasatosporales</taxon>
        <taxon>Streptomycetaceae</taxon>
        <taxon>Streptomyces</taxon>
    </lineage>
</organism>
<gene>
    <name evidence="1" type="ORF">GCM10010384_34400</name>
</gene>
<comment type="caution">
    <text evidence="1">The sequence shown here is derived from an EMBL/GenBank/DDBJ whole genome shotgun (WGS) entry which is preliminary data.</text>
</comment>
<evidence type="ECO:0000313" key="2">
    <source>
        <dbReference type="Proteomes" id="UP000653308"/>
    </source>
</evidence>
<evidence type="ECO:0000313" key="1">
    <source>
        <dbReference type="EMBL" id="GGY24554.1"/>
    </source>
</evidence>
<proteinExistence type="predicted"/>
<dbReference type="EMBL" id="BMWE01000009">
    <property type="protein sequence ID" value="GGY24554.1"/>
    <property type="molecule type" value="Genomic_DNA"/>
</dbReference>
<name>A0ABQ2ZWC4_9ACTN</name>
<reference evidence="2" key="1">
    <citation type="journal article" date="2019" name="Int. J. Syst. Evol. Microbiol.">
        <title>The Global Catalogue of Microorganisms (GCM) 10K type strain sequencing project: providing services to taxonomists for standard genome sequencing and annotation.</title>
        <authorList>
            <consortium name="The Broad Institute Genomics Platform"/>
            <consortium name="The Broad Institute Genome Sequencing Center for Infectious Disease"/>
            <person name="Wu L."/>
            <person name="Ma J."/>
        </authorList>
    </citation>
    <scope>NUCLEOTIDE SEQUENCE [LARGE SCALE GENOMIC DNA]</scope>
    <source>
        <strain evidence="2">JCM 4957</strain>
    </source>
</reference>